<proteinExistence type="predicted"/>
<accession>A0AAU9XU07</accession>
<dbReference type="Proteomes" id="UP001159428">
    <property type="component" value="Unassembled WGS sequence"/>
</dbReference>
<comment type="caution">
    <text evidence="1">The sequence shown here is derived from an EMBL/GenBank/DDBJ whole genome shotgun (WGS) entry which is preliminary data.</text>
</comment>
<name>A0AAU9XU07_9CNID</name>
<evidence type="ECO:0000313" key="1">
    <source>
        <dbReference type="EMBL" id="CAH3157768.1"/>
    </source>
</evidence>
<dbReference type="AlphaFoldDB" id="A0AAU9XU07"/>
<feature type="non-terminal residue" evidence="1">
    <location>
        <position position="97"/>
    </location>
</feature>
<protein>
    <submittedName>
        <fullName evidence="1">Uncharacterized protein</fullName>
    </submittedName>
</protein>
<keyword evidence="2" id="KW-1185">Reference proteome</keyword>
<reference evidence="1 2" key="1">
    <citation type="submission" date="2022-05" db="EMBL/GenBank/DDBJ databases">
        <authorList>
            <consortium name="Genoscope - CEA"/>
            <person name="William W."/>
        </authorList>
    </citation>
    <scope>NUCLEOTIDE SEQUENCE [LARGE SCALE GENOMIC DNA]</scope>
</reference>
<dbReference type="EMBL" id="CALNXJ010000065">
    <property type="protein sequence ID" value="CAH3157768.1"/>
    <property type="molecule type" value="Genomic_DNA"/>
</dbReference>
<organism evidence="1 2">
    <name type="scientific">Pocillopora meandrina</name>
    <dbReference type="NCBI Taxonomy" id="46732"/>
    <lineage>
        <taxon>Eukaryota</taxon>
        <taxon>Metazoa</taxon>
        <taxon>Cnidaria</taxon>
        <taxon>Anthozoa</taxon>
        <taxon>Hexacorallia</taxon>
        <taxon>Scleractinia</taxon>
        <taxon>Astrocoeniina</taxon>
        <taxon>Pocilloporidae</taxon>
        <taxon>Pocillopora</taxon>
    </lineage>
</organism>
<sequence>MTFRGFALLQSEKQATILDLRRILKKEIGSLQCGTTLMSNILLRKSYTTCTYFHFLERLYVYEIYFYQLWPASDRDFTGMVRSSRKIPLKIAARCEG</sequence>
<evidence type="ECO:0000313" key="2">
    <source>
        <dbReference type="Proteomes" id="UP001159428"/>
    </source>
</evidence>
<gene>
    <name evidence="1" type="ORF">PMEA_00030158</name>
</gene>